<dbReference type="AlphaFoldDB" id="A0A9W6ZK16"/>
<gene>
    <name evidence="1" type="ORF">TrLO_g7795</name>
</gene>
<evidence type="ECO:0000313" key="1">
    <source>
        <dbReference type="EMBL" id="GMH52433.1"/>
    </source>
</evidence>
<sequence>MLNNKCDEGVSWAMEKAWGKIEDVKKVEETVNEKVMVVVKAVDEVKKNPTDEAFTRVDKIDDDERSC</sequence>
<comment type="caution">
    <text evidence="1">The sequence shown here is derived from an EMBL/GenBank/DDBJ whole genome shotgun (WGS) entry which is preliminary data.</text>
</comment>
<protein>
    <submittedName>
        <fullName evidence="1">Uncharacterized protein</fullName>
    </submittedName>
</protein>
<organism evidence="1 2">
    <name type="scientific">Triparma laevis f. longispina</name>
    <dbReference type="NCBI Taxonomy" id="1714387"/>
    <lineage>
        <taxon>Eukaryota</taxon>
        <taxon>Sar</taxon>
        <taxon>Stramenopiles</taxon>
        <taxon>Ochrophyta</taxon>
        <taxon>Bolidophyceae</taxon>
        <taxon>Parmales</taxon>
        <taxon>Triparmaceae</taxon>
        <taxon>Triparma</taxon>
    </lineage>
</organism>
<keyword evidence="2" id="KW-1185">Reference proteome</keyword>
<name>A0A9W6ZK16_9STRA</name>
<evidence type="ECO:0000313" key="2">
    <source>
        <dbReference type="Proteomes" id="UP001165122"/>
    </source>
</evidence>
<dbReference type="Proteomes" id="UP001165122">
    <property type="component" value="Unassembled WGS sequence"/>
</dbReference>
<proteinExistence type="predicted"/>
<accession>A0A9W6ZK16</accession>
<reference evidence="2" key="1">
    <citation type="journal article" date="2023" name="Commun. Biol.">
        <title>Genome analysis of Parmales, the sister group of diatoms, reveals the evolutionary specialization of diatoms from phago-mixotrophs to photoautotrophs.</title>
        <authorList>
            <person name="Ban H."/>
            <person name="Sato S."/>
            <person name="Yoshikawa S."/>
            <person name="Yamada K."/>
            <person name="Nakamura Y."/>
            <person name="Ichinomiya M."/>
            <person name="Sato N."/>
            <person name="Blanc-Mathieu R."/>
            <person name="Endo H."/>
            <person name="Kuwata A."/>
            <person name="Ogata H."/>
        </authorList>
    </citation>
    <scope>NUCLEOTIDE SEQUENCE [LARGE SCALE GENOMIC DNA]</scope>
    <source>
        <strain evidence="2">NIES 3700</strain>
    </source>
</reference>
<dbReference type="EMBL" id="BRXW01000418">
    <property type="protein sequence ID" value="GMH52433.1"/>
    <property type="molecule type" value="Genomic_DNA"/>
</dbReference>